<evidence type="ECO:0000256" key="4">
    <source>
        <dbReference type="ARBA" id="ARBA00023242"/>
    </source>
</evidence>
<organism evidence="5 6">
    <name type="scientific">Zootermopsis nevadensis</name>
    <name type="common">Dampwood termite</name>
    <dbReference type="NCBI Taxonomy" id="136037"/>
    <lineage>
        <taxon>Eukaryota</taxon>
        <taxon>Metazoa</taxon>
        <taxon>Ecdysozoa</taxon>
        <taxon>Arthropoda</taxon>
        <taxon>Hexapoda</taxon>
        <taxon>Insecta</taxon>
        <taxon>Pterygota</taxon>
        <taxon>Neoptera</taxon>
        <taxon>Polyneoptera</taxon>
        <taxon>Dictyoptera</taxon>
        <taxon>Blattodea</taxon>
        <taxon>Blattoidea</taxon>
        <taxon>Termitoidae</taxon>
        <taxon>Termopsidae</taxon>
        <taxon>Zootermopsis</taxon>
    </lineage>
</organism>
<dbReference type="eggNOG" id="KOG4706">
    <property type="taxonomic scope" value="Eukaryota"/>
</dbReference>
<evidence type="ECO:0000313" key="5">
    <source>
        <dbReference type="EMBL" id="KDR19577.1"/>
    </source>
</evidence>
<dbReference type="InParanoid" id="A0A067RA42"/>
<name>A0A067RA42_ZOONE</name>
<dbReference type="Pfam" id="PF09420">
    <property type="entry name" value="Nop16"/>
    <property type="match status" value="1"/>
</dbReference>
<evidence type="ECO:0000256" key="1">
    <source>
        <dbReference type="ARBA" id="ARBA00004604"/>
    </source>
</evidence>
<dbReference type="GO" id="GO:0005730">
    <property type="term" value="C:nucleolus"/>
    <property type="evidence" value="ECO:0007669"/>
    <property type="project" value="UniProtKB-SubCell"/>
</dbReference>
<comment type="similarity">
    <text evidence="2">Belongs to the NOP16 family.</text>
</comment>
<dbReference type="EMBL" id="KK852643">
    <property type="protein sequence ID" value="KDR19577.1"/>
    <property type="molecule type" value="Genomic_DNA"/>
</dbReference>
<dbReference type="PANTHER" id="PTHR13243:SF1">
    <property type="entry name" value="NUCLEOLAR PROTEIN 16"/>
    <property type="match status" value="1"/>
</dbReference>
<dbReference type="STRING" id="136037.A0A067RA42"/>
<gene>
    <name evidence="5" type="ORF">L798_06375</name>
</gene>
<keyword evidence="6" id="KW-1185">Reference proteome</keyword>
<accession>A0A067RA42</accession>
<evidence type="ECO:0000256" key="3">
    <source>
        <dbReference type="ARBA" id="ARBA00015522"/>
    </source>
</evidence>
<sequence>MISINLIFSPQVKKAWEQTRTVEQNLNDMGLAYDSNKALKIPSSKELLLPMECDGENIKCDEEISVPIKTYVAKGLEEDAKAPRVKNFRLPNNQITWLTYLMDKYEDDYKAMAKDPKNYYQETWRQIRNKIKKFKNIPEQYDMYMESRKKQNSVNSIL</sequence>
<reference evidence="5 6" key="1">
    <citation type="journal article" date="2014" name="Nat. Commun.">
        <title>Molecular traces of alternative social organization in a termite genome.</title>
        <authorList>
            <person name="Terrapon N."/>
            <person name="Li C."/>
            <person name="Robertson H.M."/>
            <person name="Ji L."/>
            <person name="Meng X."/>
            <person name="Booth W."/>
            <person name="Chen Z."/>
            <person name="Childers C.P."/>
            <person name="Glastad K.M."/>
            <person name="Gokhale K."/>
            <person name="Gowin J."/>
            <person name="Gronenberg W."/>
            <person name="Hermansen R.A."/>
            <person name="Hu H."/>
            <person name="Hunt B.G."/>
            <person name="Huylmans A.K."/>
            <person name="Khalil S.M."/>
            <person name="Mitchell R.D."/>
            <person name="Munoz-Torres M.C."/>
            <person name="Mustard J.A."/>
            <person name="Pan H."/>
            <person name="Reese J.T."/>
            <person name="Scharf M.E."/>
            <person name="Sun F."/>
            <person name="Vogel H."/>
            <person name="Xiao J."/>
            <person name="Yang W."/>
            <person name="Yang Z."/>
            <person name="Yang Z."/>
            <person name="Zhou J."/>
            <person name="Zhu J."/>
            <person name="Brent C.S."/>
            <person name="Elsik C.G."/>
            <person name="Goodisman M.A."/>
            <person name="Liberles D.A."/>
            <person name="Roe R.M."/>
            <person name="Vargo E.L."/>
            <person name="Vilcinskas A."/>
            <person name="Wang J."/>
            <person name="Bornberg-Bauer E."/>
            <person name="Korb J."/>
            <person name="Zhang G."/>
            <person name="Liebig J."/>
        </authorList>
    </citation>
    <scope>NUCLEOTIDE SEQUENCE [LARGE SCALE GENOMIC DNA]</scope>
    <source>
        <tissue evidence="5">Whole organism</tissue>
    </source>
</reference>
<dbReference type="OMA" id="IDYVKHM"/>
<evidence type="ECO:0000256" key="2">
    <source>
        <dbReference type="ARBA" id="ARBA00008479"/>
    </source>
</evidence>
<evidence type="ECO:0000313" key="6">
    <source>
        <dbReference type="Proteomes" id="UP000027135"/>
    </source>
</evidence>
<dbReference type="InterPro" id="IPR019002">
    <property type="entry name" value="Ribosome_biogenesis_Nop16"/>
</dbReference>
<dbReference type="PANTHER" id="PTHR13243">
    <property type="entry name" value="HSPC111 PROTEIN-RELATED"/>
    <property type="match status" value="1"/>
</dbReference>
<dbReference type="Proteomes" id="UP000027135">
    <property type="component" value="Unassembled WGS sequence"/>
</dbReference>
<dbReference type="AlphaFoldDB" id="A0A067RA42"/>
<protein>
    <recommendedName>
        <fullName evidence="3">Nucleolar protein 16</fullName>
    </recommendedName>
</protein>
<dbReference type="GO" id="GO:0042273">
    <property type="term" value="P:ribosomal large subunit biogenesis"/>
    <property type="evidence" value="ECO:0007669"/>
    <property type="project" value="TreeGrafter"/>
</dbReference>
<comment type="subcellular location">
    <subcellularLocation>
        <location evidence="1">Nucleus</location>
        <location evidence="1">Nucleolus</location>
    </subcellularLocation>
</comment>
<dbReference type="FunCoup" id="A0A067RA42">
    <property type="interactions" value="1363"/>
</dbReference>
<proteinExistence type="inferred from homology"/>
<keyword evidence="4" id="KW-0539">Nucleus</keyword>